<evidence type="ECO:0000313" key="3">
    <source>
        <dbReference type="Proteomes" id="UP000189738"/>
    </source>
</evidence>
<gene>
    <name evidence="1" type="ORF">AYC66_11755</name>
    <name evidence="2" type="ORF">BAY09_12705</name>
</gene>
<proteinExistence type="predicted"/>
<dbReference type="EMBL" id="CP014339">
    <property type="protein sequence ID" value="AQX51310.1"/>
    <property type="molecule type" value="Genomic_DNA"/>
</dbReference>
<evidence type="ECO:0000313" key="2">
    <source>
        <dbReference type="EMBL" id="OPB52031.1"/>
    </source>
</evidence>
<accession>A0A494J8N4</accession>
<dbReference type="Gene3D" id="3.40.50.300">
    <property type="entry name" value="P-loop containing nucleotide triphosphate hydrolases"/>
    <property type="match status" value="1"/>
</dbReference>
<dbReference type="InterPro" id="IPR027417">
    <property type="entry name" value="P-loop_NTPase"/>
</dbReference>
<reference evidence="1 3" key="1">
    <citation type="submission" date="2016-02" db="EMBL/GenBank/DDBJ databases">
        <authorList>
            <person name="Nicholson A.C."/>
            <person name="Humrighouse B.W."/>
            <person name="Loparev V."/>
            <person name="Emery B."/>
            <person name="Graziano J."/>
            <person name="McQuiston J.R."/>
        </authorList>
    </citation>
    <scope>NUCLEOTIDE SEQUENCE [LARGE SCALE GENOMIC DNA]</scope>
    <source>
        <strain evidence="1 3">E6809</strain>
    </source>
</reference>
<evidence type="ECO:0008006" key="4">
    <source>
        <dbReference type="Google" id="ProtNLM"/>
    </source>
</evidence>
<dbReference type="Proteomes" id="UP000189738">
    <property type="component" value="Chromosome"/>
</dbReference>
<protein>
    <recommendedName>
        <fullName evidence="4">Rad50/SbcC-type AAA domain-containing protein</fullName>
    </recommendedName>
</protein>
<sequence>MSNRDKEIVKYKSWTDSVAEKTKYDKKEIQSFIKKYQIPQSPGTGTPKRIQIKKITFSGTKRGRYENDFLFEFDKLSSGLWGLFSDGNGKGKSTALEVIKWLLKGRPSDGLQSGVKSWIKNAELIINSDEIYYSINVNQDEDYLSGEIRKSIDGVEYKPFKEFSSEEDMSITISEFMMSQLDLEKVLSSRQGSHELDSGSEVTHGWPALASAMFIGTSYGAIFGDVAISGLPNRILNMYMGLPWIPTYSALKALEGQLKNVTIVEEKHKDRAEEDRLKRLKEIQSHLKEKEKLLAEKPIPSVKVEEYHRLMVEYNSAFELEKNAQRRVLDCQSQLQQIKFEADADQIKLRNFTEDRAANKIFKQINPTCCPHCEQKVTAEQIQKEINEHRCSVCDKEMFDGEDAEELFQQIKSSSKLTSGALKKAQKELKIREKAFEEAGKLLSEKETSVRKYKDQLDAEKLQLEQIAGIEKEIMKLKILETEYQNFKISREKELRDSAQNEEQQTQIPIIDETLILKEALKETQSRFKGLQEDLLIDVNKKMLEYCSKVGLKQYNNLTLNGQPSLKIVKDGGETSFSKVSKGEQLRLKVIATIALISVAEERKLGRHPGFLVIDSPAAQEVNREDLNNLIGGLENLCKELPHLQIIVASVANDTLLEHIPMTQRKYAEGDNFLW</sequence>
<dbReference type="RefSeq" id="WP_078719905.1">
    <property type="nucleotide sequence ID" value="NZ_CP014339.1"/>
</dbReference>
<dbReference type="AlphaFoldDB" id="A0A494J8N4"/>
<dbReference type="SUPFAM" id="SSF52540">
    <property type="entry name" value="P-loop containing nucleoside triphosphate hydrolases"/>
    <property type="match status" value="1"/>
</dbReference>
<name>A0A494J8N4_9FLAO</name>
<reference evidence="2" key="2">
    <citation type="submission" date="2016-06" db="EMBL/GenBank/DDBJ databases">
        <authorList>
            <person name="Nicholson A.C."/>
        </authorList>
    </citation>
    <scope>NUCLEOTIDE SEQUENCE [LARGE SCALE GENOMIC DNA]</scope>
    <source>
        <strain evidence="2">E6809</strain>
    </source>
</reference>
<evidence type="ECO:0000313" key="1">
    <source>
        <dbReference type="EMBL" id="AQX51310.1"/>
    </source>
</evidence>
<organism evidence="2">
    <name type="scientific">Elizabethkingia anophelis</name>
    <dbReference type="NCBI Taxonomy" id="1117645"/>
    <lineage>
        <taxon>Bacteria</taxon>
        <taxon>Pseudomonadati</taxon>
        <taxon>Bacteroidota</taxon>
        <taxon>Flavobacteriia</taxon>
        <taxon>Flavobacteriales</taxon>
        <taxon>Weeksellaceae</taxon>
        <taxon>Elizabethkingia</taxon>
    </lineage>
</organism>
<dbReference type="EMBL" id="MAHS01000003">
    <property type="protein sequence ID" value="OPB52031.1"/>
    <property type="molecule type" value="Genomic_DNA"/>
</dbReference>